<dbReference type="EMBL" id="CAADRP010000557">
    <property type="protein sequence ID" value="VFU29568.1"/>
    <property type="molecule type" value="Genomic_DNA"/>
</dbReference>
<dbReference type="AlphaFoldDB" id="A0A6N2KNA6"/>
<sequence length="66" mass="7623">MAKKTRSLKKVMTGKDPSYPWKFSGIKRKRGLDFQFNIIDSSWSHCSCFHSLLLPSLQLLPHTSNQ</sequence>
<proteinExistence type="predicted"/>
<organism evidence="1">
    <name type="scientific">Salix viminalis</name>
    <name type="common">Common osier</name>
    <name type="synonym">Basket willow</name>
    <dbReference type="NCBI Taxonomy" id="40686"/>
    <lineage>
        <taxon>Eukaryota</taxon>
        <taxon>Viridiplantae</taxon>
        <taxon>Streptophyta</taxon>
        <taxon>Embryophyta</taxon>
        <taxon>Tracheophyta</taxon>
        <taxon>Spermatophyta</taxon>
        <taxon>Magnoliopsida</taxon>
        <taxon>eudicotyledons</taxon>
        <taxon>Gunneridae</taxon>
        <taxon>Pentapetalae</taxon>
        <taxon>rosids</taxon>
        <taxon>fabids</taxon>
        <taxon>Malpighiales</taxon>
        <taxon>Salicaceae</taxon>
        <taxon>Saliceae</taxon>
        <taxon>Salix</taxon>
    </lineage>
</organism>
<accession>A0A6N2KNA6</accession>
<evidence type="ECO:0000313" key="1">
    <source>
        <dbReference type="EMBL" id="VFU29568.1"/>
    </source>
</evidence>
<protein>
    <submittedName>
        <fullName evidence="1">Uncharacterized protein</fullName>
    </submittedName>
</protein>
<reference evidence="1" key="1">
    <citation type="submission" date="2019-03" db="EMBL/GenBank/DDBJ databases">
        <authorList>
            <person name="Mank J."/>
            <person name="Almeida P."/>
        </authorList>
    </citation>
    <scope>NUCLEOTIDE SEQUENCE</scope>
    <source>
        <strain evidence="1">78183</strain>
    </source>
</reference>
<name>A0A6N2KNA6_SALVM</name>
<gene>
    <name evidence="1" type="ORF">SVIM_LOCUS108938</name>
</gene>